<dbReference type="SUPFAM" id="SSF48350">
    <property type="entry name" value="GTPase activation domain, GAP"/>
    <property type="match status" value="1"/>
</dbReference>
<accession>A0A310SJM9</accession>
<feature type="compositionally biased region" description="Acidic residues" evidence="3">
    <location>
        <begin position="726"/>
        <end position="745"/>
    </location>
</feature>
<feature type="compositionally biased region" description="Basic and acidic residues" evidence="3">
    <location>
        <begin position="1587"/>
        <end position="1637"/>
    </location>
</feature>
<dbReference type="Gene3D" id="1.20.58.90">
    <property type="match status" value="1"/>
</dbReference>
<feature type="compositionally biased region" description="Basic and acidic residues" evidence="3">
    <location>
        <begin position="848"/>
        <end position="859"/>
    </location>
</feature>
<dbReference type="GO" id="GO:0007264">
    <property type="term" value="P:small GTPase-mediated signal transduction"/>
    <property type="evidence" value="ECO:0007669"/>
    <property type="project" value="InterPro"/>
</dbReference>
<feature type="region of interest" description="Disordered" evidence="3">
    <location>
        <begin position="726"/>
        <end position="771"/>
    </location>
</feature>
<dbReference type="GO" id="GO:0005096">
    <property type="term" value="F:GTPase activator activity"/>
    <property type="evidence" value="ECO:0007669"/>
    <property type="project" value="UniProtKB-KW"/>
</dbReference>
<keyword evidence="6" id="KW-1185">Reference proteome</keyword>
<dbReference type="Proteomes" id="UP000250275">
    <property type="component" value="Unassembled WGS sequence"/>
</dbReference>
<keyword evidence="2" id="KW-0175">Coiled coil</keyword>
<dbReference type="Pfam" id="PF00620">
    <property type="entry name" value="RhoGAP"/>
    <property type="match status" value="1"/>
</dbReference>
<dbReference type="InterPro" id="IPR000198">
    <property type="entry name" value="RhoGAP_dom"/>
</dbReference>
<dbReference type="InterPro" id="IPR039767">
    <property type="entry name" value="RALBP1"/>
</dbReference>
<feature type="coiled-coil region" evidence="2">
    <location>
        <begin position="2047"/>
        <end position="2078"/>
    </location>
</feature>
<dbReference type="SMART" id="SM00324">
    <property type="entry name" value="RhoGAP"/>
    <property type="match status" value="1"/>
</dbReference>
<proteinExistence type="predicted"/>
<dbReference type="PANTHER" id="PTHR12783">
    <property type="entry name" value="RALA BINDING PROTEIN 1 RALBP1"/>
    <property type="match status" value="1"/>
</dbReference>
<dbReference type="Pfam" id="PF20924">
    <property type="entry name" value="RLIP76_Ral-bd"/>
    <property type="match status" value="1"/>
</dbReference>
<gene>
    <name evidence="5" type="ORF">WN48_06432</name>
</gene>
<protein>
    <submittedName>
        <fullName evidence="5">RalA-binding protein 1</fullName>
    </submittedName>
</protein>
<dbReference type="CDD" id="cd04381">
    <property type="entry name" value="RhoGap_RalBP1"/>
    <property type="match status" value="1"/>
</dbReference>
<sequence>MSKDTLRSKISNIQFKLQYKRKQQNKKKILKPYGFCCSIDNVDPLTKYDRLRSFYKHSLTSTHAMNESPILKFQTEFIDHVSYDLKKKSLKNKLFDTGDHKHKNYKKNKQNLKNLRKLHKIKKLYKLHRNSFNNEDTHNSEDIHDDSNFEDLRDEKVTFLLQGPLRCYLEEEIAAAKEDLKMLQCIMHKDCEEMVTGRTQRTLISIGIISTFFKLSPNIIRKLQETCNSIAFLTLPETVTELHKRLPPVVIPKLRPKPTLPILPIRQKMESPYEEELFIRPDWATFYNQLQHWQEQHQLMPLPNVILPPKECILSNYKSAKIKNRLFDFTINGISEKPGPVEYKICGVLQSPQPNKKSWLDEKHAHYIISGASDEPPTCPVTYEMTGIANVTPTNSNEKFFAVLKLGDGPKMIYPNGRKNLSRHWQEWLQNVDEEFRKVEREANKMIKSIEAVTKLVFPKPTCDSCCSCRQTRKSYIKAKETKAPYFVIDTIIEDDNKNKYIVGSMAMHSPAPTPLESTINLLEVIASEDILTTNVIINGVTNETEPSPPRPPRNVPPCVCTIQQIFSKGLIQAISHDNIPWTKEDGLCFGKRFRPQESPAYSCKTYPGDKSCRRSPFMNEIIKLKKKAEREEKKEQKCEITSKEKKMYSIADFQPCGDEHGMSICGGPWNVLHTLTPEELEEQEKLRKEILRGPPCGTKPGQAVCEGPFGARIPPKPPQILIEEEIPGEEEPDEEEEEDIEEEEKIQVSPVKVKEKEKKRDKKCHMSPESIATREKVVVKKIDKFIPDPTYHGYDDPWNIFRTAPSVKESETDFKKLLKLSSPKPPATPDITEDKIKDQNLIKSTRTKRDQKLDKEPLSFKYLKKQSDKSKPKKSSTTKEIPFTIHERFEKQLEQIRNLTNYDVHKQDKNRKSTKKLSHKTTLLADVKKKKISKQSKIRKKSVRRDKKKDVHIDQDVDPETIYKNKVHELKNMMKSSKIYPYDVKPVDISDNPPTKCQREYEDIEFAADTTQDEEDIGVQLPSKGPCGWKTKSEQQLSTKKTLVYLHEPDYPPETVAVKSGGKPFIDGAIYYTPPPSLRRSDEYVPEYDLYESPYDMCLTERKNQDLQFLEQYSRVKVSKVPGNKESCDCNDYIDTYGIQATDKNNEKAQLMKELYKTREKLINAKPQRERWDLALKDVGLIDYFVRCRDNMPCWLKCAKFNKMGCAIPYQKLKTKQPVCECKYERKILEHREEKVKWKERQKRLKSLKKQPYVNITNISKLLIPNTKLMISGVKRIPKEDEYVDDIKYCITGVAENYSHLPPKQVVGGVYMVTPIQTPEPSEHKIPCVCLHRHWSPMKIPPGPLLKPEEILLAKKKRRQEAVKEAFRQIYAPQPIYHTHNDHSCKEKCSEKKNDTNMTVQKAFESKVRNLQKGNKDIKSERVDSLVETISTHEKRAYKEIKNDTQLQNNSIELDIENIDISNKENKKSFDNSKSYLMAVLKIELKKMATEGYLFAKLPKCFLMPQLRYWLMYREGIALSNTDKFSDEGGHEKHSKKELLGGKRKEKKDRKDRGYATLEGESSPDEDQETKSPSKSKKTKAFKFPSKKEKREKSREKEGKEKDGEKEKDKKKKDKDEKEIEKEKRKEKEKDKAKLKLKDRKKGKHIGEDGLDIGEEQPVFGVSLHLAVERSRCHDGVELPLVVRDCIDFIEEHGMSVEGLYKVPGVKSKVQYLKKLYNHREPVNLPEFEPTVATSLLILFLRELPEPVLESSEMISRFEQAASTKDVAQREAQLVHLTQQLPKCNKILLAWVILHLDHVTAREKTTKMNAQTISMTLSPVLQMSHRLLLALLFHCKALFPNLQLTKYVPPLSSGSVNLPDSVESIAAELSKQESLLSQIHMQMNAGFVTKSREEQLWEVQRMITQLKRKYKTVQKMEGAAQKSLDEEIKSNDETIMESNVQKIKTEEDNAEHIKSEVQSISTLTMKKNNKVYVSDDNKELTSTNIIQSERNVHTLDKDIVDSAETSTLISQFNKQENTSSKANENVLAVESEPENAIDKLRESLIYEELLNMQALLKSRINQEKNEIKRLMEILSERGQEKKIPKERVHSPNEAEMTAMIQLIKENQLLEKKITTLIRSIIEEKDACIELRVQLAVYQLTVKT</sequence>
<dbReference type="PROSITE" id="PS50238">
    <property type="entry name" value="RHOGAP"/>
    <property type="match status" value="1"/>
</dbReference>
<feature type="region of interest" description="Disordered" evidence="3">
    <location>
        <begin position="818"/>
        <end position="883"/>
    </location>
</feature>
<keyword evidence="1" id="KW-0343">GTPase activation</keyword>
<evidence type="ECO:0000259" key="4">
    <source>
        <dbReference type="PROSITE" id="PS50238"/>
    </source>
</evidence>
<dbReference type="Gene3D" id="1.10.555.10">
    <property type="entry name" value="Rho GTPase activation protein"/>
    <property type="match status" value="1"/>
</dbReference>
<feature type="region of interest" description="Disordered" evidence="3">
    <location>
        <begin position="931"/>
        <end position="952"/>
    </location>
</feature>
<dbReference type="EMBL" id="KQ760549">
    <property type="protein sequence ID" value="OAD59868.1"/>
    <property type="molecule type" value="Genomic_DNA"/>
</dbReference>
<reference evidence="5 6" key="1">
    <citation type="submission" date="2015-07" db="EMBL/GenBank/DDBJ databases">
        <title>The genome of Eufriesea mexicana.</title>
        <authorList>
            <person name="Pan H."/>
            <person name="Kapheim K."/>
        </authorList>
    </citation>
    <scope>NUCLEOTIDE SEQUENCE [LARGE SCALE GENOMIC DNA]</scope>
    <source>
        <strain evidence="5">0111107269</strain>
        <tissue evidence="5">Whole body</tissue>
    </source>
</reference>
<evidence type="ECO:0000256" key="1">
    <source>
        <dbReference type="ARBA" id="ARBA00022468"/>
    </source>
</evidence>
<evidence type="ECO:0000256" key="2">
    <source>
        <dbReference type="SAM" id="Coils"/>
    </source>
</evidence>
<dbReference type="PANTHER" id="PTHR12783:SF5">
    <property type="entry name" value="RALA-BINDING PROTEIN 1"/>
    <property type="match status" value="1"/>
</dbReference>
<feature type="domain" description="Rho-GAP" evidence="4">
    <location>
        <begin position="1663"/>
        <end position="1860"/>
    </location>
</feature>
<evidence type="ECO:0000313" key="6">
    <source>
        <dbReference type="Proteomes" id="UP000250275"/>
    </source>
</evidence>
<evidence type="ECO:0000313" key="5">
    <source>
        <dbReference type="EMBL" id="OAD59868.1"/>
    </source>
</evidence>
<organism evidence="5 6">
    <name type="scientific">Eufriesea mexicana</name>
    <dbReference type="NCBI Taxonomy" id="516756"/>
    <lineage>
        <taxon>Eukaryota</taxon>
        <taxon>Metazoa</taxon>
        <taxon>Ecdysozoa</taxon>
        <taxon>Arthropoda</taxon>
        <taxon>Hexapoda</taxon>
        <taxon>Insecta</taxon>
        <taxon>Pterygota</taxon>
        <taxon>Neoptera</taxon>
        <taxon>Endopterygota</taxon>
        <taxon>Hymenoptera</taxon>
        <taxon>Apocrita</taxon>
        <taxon>Aculeata</taxon>
        <taxon>Apoidea</taxon>
        <taxon>Anthophila</taxon>
        <taxon>Apidae</taxon>
        <taxon>Eufriesea</taxon>
    </lineage>
</organism>
<evidence type="ECO:0000256" key="3">
    <source>
        <dbReference type="SAM" id="MobiDB-lite"/>
    </source>
</evidence>
<dbReference type="InterPro" id="IPR008936">
    <property type="entry name" value="Rho_GTPase_activation_prot"/>
</dbReference>
<dbReference type="InterPro" id="IPR049041">
    <property type="entry name" value="RalBP1-like_Ral-bd"/>
</dbReference>
<feature type="compositionally biased region" description="Basic residues" evidence="3">
    <location>
        <begin position="931"/>
        <end position="948"/>
    </location>
</feature>
<feature type="region of interest" description="Disordered" evidence="3">
    <location>
        <begin position="1523"/>
        <end position="1642"/>
    </location>
</feature>
<feature type="compositionally biased region" description="Basic and acidic residues" evidence="3">
    <location>
        <begin position="1525"/>
        <end position="1555"/>
    </location>
</feature>
<name>A0A310SJM9_9HYME</name>
<dbReference type="OrthoDB" id="6613664at2759"/>
<dbReference type="GO" id="GO:0031267">
    <property type="term" value="F:small GTPase binding"/>
    <property type="evidence" value="ECO:0007669"/>
    <property type="project" value="InterPro"/>
</dbReference>